<dbReference type="EMBL" id="MT144615">
    <property type="protein sequence ID" value="QJH95251.1"/>
    <property type="molecule type" value="Genomic_DNA"/>
</dbReference>
<evidence type="ECO:0000313" key="2">
    <source>
        <dbReference type="EMBL" id="QJH95251.1"/>
    </source>
</evidence>
<name>A0A6M3XBX4_9ZZZZ</name>
<evidence type="ECO:0000256" key="1">
    <source>
        <dbReference type="SAM" id="Phobius"/>
    </source>
</evidence>
<dbReference type="AlphaFoldDB" id="A0A6M3XBX4"/>
<proteinExistence type="predicted"/>
<accession>A0A6M3XBX4</accession>
<feature type="transmembrane region" description="Helical" evidence="1">
    <location>
        <begin position="6"/>
        <end position="26"/>
    </location>
</feature>
<keyword evidence="1" id="KW-0812">Transmembrane</keyword>
<reference evidence="2" key="1">
    <citation type="submission" date="2020-03" db="EMBL/GenBank/DDBJ databases">
        <title>The deep terrestrial virosphere.</title>
        <authorList>
            <person name="Holmfeldt K."/>
            <person name="Nilsson E."/>
            <person name="Simone D."/>
            <person name="Lopez-Fernandez M."/>
            <person name="Wu X."/>
            <person name="de Brujin I."/>
            <person name="Lundin D."/>
            <person name="Andersson A."/>
            <person name="Bertilsson S."/>
            <person name="Dopson M."/>
        </authorList>
    </citation>
    <scope>NUCLEOTIDE SEQUENCE</scope>
    <source>
        <strain evidence="2">TM448B00361</strain>
    </source>
</reference>
<sequence length="69" mass="7698">MTAAILYGVYLVGFVWFLLDHTDWMNGRFPTVNLTDRAVSLSMALCWPLVLAAALIDACFFEAPEDADQ</sequence>
<protein>
    <submittedName>
        <fullName evidence="2">Uncharacterized protein</fullName>
    </submittedName>
</protein>
<feature type="transmembrane region" description="Helical" evidence="1">
    <location>
        <begin position="38"/>
        <end position="56"/>
    </location>
</feature>
<keyword evidence="1" id="KW-0472">Membrane</keyword>
<gene>
    <name evidence="2" type="ORF">TM448B00361_0040</name>
</gene>
<keyword evidence="1" id="KW-1133">Transmembrane helix</keyword>
<organism evidence="2">
    <name type="scientific">viral metagenome</name>
    <dbReference type="NCBI Taxonomy" id="1070528"/>
    <lineage>
        <taxon>unclassified sequences</taxon>
        <taxon>metagenomes</taxon>
        <taxon>organismal metagenomes</taxon>
    </lineage>
</organism>